<protein>
    <submittedName>
        <fullName evidence="2">GG14019</fullName>
    </submittedName>
</protein>
<evidence type="ECO:0000313" key="3">
    <source>
        <dbReference type="Proteomes" id="UP000008711"/>
    </source>
</evidence>
<feature type="compositionally biased region" description="Low complexity" evidence="1">
    <location>
        <begin position="75"/>
        <end position="97"/>
    </location>
</feature>
<sequence length="110" mass="12060">MCWAGQEFIAAQSYVNTGHNKTKASTNGCSNGNGEEAAAARLCFGNFLLSSKCATNTGQEPTPSPRLIMPPPQNAQPEQQEPTSNNRRPTTNTQQLEQLERLEELEEVRP</sequence>
<evidence type="ECO:0000313" key="2">
    <source>
        <dbReference type="EMBL" id="EDV48138.1"/>
    </source>
</evidence>
<gene>
    <name evidence="2" type="primary">Dere\GG14019</name>
    <name evidence="2" type="ORF">Dere_GG14019</name>
</gene>
<organism evidence="2 3">
    <name type="scientific">Drosophila erecta</name>
    <name type="common">Fruit fly</name>
    <dbReference type="NCBI Taxonomy" id="7220"/>
    <lineage>
        <taxon>Eukaryota</taxon>
        <taxon>Metazoa</taxon>
        <taxon>Ecdysozoa</taxon>
        <taxon>Arthropoda</taxon>
        <taxon>Hexapoda</taxon>
        <taxon>Insecta</taxon>
        <taxon>Pterygota</taxon>
        <taxon>Neoptera</taxon>
        <taxon>Endopterygota</taxon>
        <taxon>Diptera</taxon>
        <taxon>Brachycera</taxon>
        <taxon>Muscomorpha</taxon>
        <taxon>Ephydroidea</taxon>
        <taxon>Drosophilidae</taxon>
        <taxon>Drosophila</taxon>
        <taxon>Sophophora</taxon>
    </lineage>
</organism>
<evidence type="ECO:0000256" key="1">
    <source>
        <dbReference type="SAM" id="MobiDB-lite"/>
    </source>
</evidence>
<accession>B3P2W6</accession>
<feature type="compositionally biased region" description="Pro residues" evidence="1">
    <location>
        <begin position="62"/>
        <end position="74"/>
    </location>
</feature>
<feature type="compositionally biased region" description="Basic and acidic residues" evidence="1">
    <location>
        <begin position="98"/>
        <end position="110"/>
    </location>
</feature>
<dbReference type="EMBL" id="CH954181">
    <property type="protein sequence ID" value="EDV48138.1"/>
    <property type="molecule type" value="Genomic_DNA"/>
</dbReference>
<reference evidence="2 3" key="1">
    <citation type="journal article" date="2007" name="Nature">
        <title>Evolution of genes and genomes on the Drosophila phylogeny.</title>
        <authorList>
            <consortium name="Drosophila 12 Genomes Consortium"/>
            <person name="Clark A.G."/>
            <person name="Eisen M.B."/>
            <person name="Smith D.R."/>
            <person name="Bergman C.M."/>
            <person name="Oliver B."/>
            <person name="Markow T.A."/>
            <person name="Kaufman T.C."/>
            <person name="Kellis M."/>
            <person name="Gelbart W."/>
            <person name="Iyer V.N."/>
            <person name="Pollard D.A."/>
            <person name="Sackton T.B."/>
            <person name="Larracuente A.M."/>
            <person name="Singh N.D."/>
            <person name="Abad J.P."/>
            <person name="Abt D.N."/>
            <person name="Adryan B."/>
            <person name="Aguade M."/>
            <person name="Akashi H."/>
            <person name="Anderson W.W."/>
            <person name="Aquadro C.F."/>
            <person name="Ardell D.H."/>
            <person name="Arguello R."/>
            <person name="Artieri C.G."/>
            <person name="Barbash D.A."/>
            <person name="Barker D."/>
            <person name="Barsanti P."/>
            <person name="Batterham P."/>
            <person name="Batzoglou S."/>
            <person name="Begun D."/>
            <person name="Bhutkar A."/>
            <person name="Blanco E."/>
            <person name="Bosak S.A."/>
            <person name="Bradley R.K."/>
            <person name="Brand A.D."/>
            <person name="Brent M.R."/>
            <person name="Brooks A.N."/>
            <person name="Brown R.H."/>
            <person name="Butlin R.K."/>
            <person name="Caggese C."/>
            <person name="Calvi B.R."/>
            <person name="Bernardo de Carvalho A."/>
            <person name="Caspi A."/>
            <person name="Castrezana S."/>
            <person name="Celniker S.E."/>
            <person name="Chang J.L."/>
            <person name="Chapple C."/>
            <person name="Chatterji S."/>
            <person name="Chinwalla A."/>
            <person name="Civetta A."/>
            <person name="Clifton S.W."/>
            <person name="Comeron J.M."/>
            <person name="Costello J.C."/>
            <person name="Coyne J.A."/>
            <person name="Daub J."/>
            <person name="David R.G."/>
            <person name="Delcher A.L."/>
            <person name="Delehaunty K."/>
            <person name="Do C.B."/>
            <person name="Ebling H."/>
            <person name="Edwards K."/>
            <person name="Eickbush T."/>
            <person name="Evans J.D."/>
            <person name="Filipski A."/>
            <person name="Findeiss S."/>
            <person name="Freyhult E."/>
            <person name="Fulton L."/>
            <person name="Fulton R."/>
            <person name="Garcia A.C."/>
            <person name="Gardiner A."/>
            <person name="Garfield D.A."/>
            <person name="Garvin B.E."/>
            <person name="Gibson G."/>
            <person name="Gilbert D."/>
            <person name="Gnerre S."/>
            <person name="Godfrey J."/>
            <person name="Good R."/>
            <person name="Gotea V."/>
            <person name="Gravely B."/>
            <person name="Greenberg A.J."/>
            <person name="Griffiths-Jones S."/>
            <person name="Gross S."/>
            <person name="Guigo R."/>
            <person name="Gustafson E.A."/>
            <person name="Haerty W."/>
            <person name="Hahn M.W."/>
            <person name="Halligan D.L."/>
            <person name="Halpern A.L."/>
            <person name="Halter G.M."/>
            <person name="Han M.V."/>
            <person name="Heger A."/>
            <person name="Hillier L."/>
            <person name="Hinrichs A.S."/>
            <person name="Holmes I."/>
            <person name="Hoskins R.A."/>
            <person name="Hubisz M.J."/>
            <person name="Hultmark D."/>
            <person name="Huntley M.A."/>
            <person name="Jaffe D.B."/>
            <person name="Jagadeeshan S."/>
            <person name="Jeck W.R."/>
            <person name="Johnson J."/>
            <person name="Jones C.D."/>
            <person name="Jordan W.C."/>
            <person name="Karpen G.H."/>
            <person name="Kataoka E."/>
            <person name="Keightley P.D."/>
            <person name="Kheradpour P."/>
            <person name="Kirkness E.F."/>
            <person name="Koerich L.B."/>
            <person name="Kristiansen K."/>
            <person name="Kudrna D."/>
            <person name="Kulathinal R.J."/>
            <person name="Kumar S."/>
            <person name="Kwok R."/>
            <person name="Lander E."/>
            <person name="Langley C.H."/>
            <person name="Lapoint R."/>
            <person name="Lazzaro B.P."/>
            <person name="Lee S.J."/>
            <person name="Levesque L."/>
            <person name="Li R."/>
            <person name="Lin C.F."/>
            <person name="Lin M.F."/>
            <person name="Lindblad-Toh K."/>
            <person name="Llopart A."/>
            <person name="Long M."/>
            <person name="Low L."/>
            <person name="Lozovsky E."/>
            <person name="Lu J."/>
            <person name="Luo M."/>
            <person name="Machado C.A."/>
            <person name="Makalowski W."/>
            <person name="Marzo M."/>
            <person name="Matsuda M."/>
            <person name="Matzkin L."/>
            <person name="McAllister B."/>
            <person name="McBride C.S."/>
            <person name="McKernan B."/>
            <person name="McKernan K."/>
            <person name="Mendez-Lago M."/>
            <person name="Minx P."/>
            <person name="Mollenhauer M.U."/>
            <person name="Montooth K."/>
            <person name="Mount S.M."/>
            <person name="Mu X."/>
            <person name="Myers E."/>
            <person name="Negre B."/>
            <person name="Newfeld S."/>
            <person name="Nielsen R."/>
            <person name="Noor M.A."/>
            <person name="O'Grady P."/>
            <person name="Pachter L."/>
            <person name="Papaceit M."/>
            <person name="Parisi M.J."/>
            <person name="Parisi M."/>
            <person name="Parts L."/>
            <person name="Pedersen J.S."/>
            <person name="Pesole G."/>
            <person name="Phillippy A.M."/>
            <person name="Ponting C.P."/>
            <person name="Pop M."/>
            <person name="Porcelli D."/>
            <person name="Powell J.R."/>
            <person name="Prohaska S."/>
            <person name="Pruitt K."/>
            <person name="Puig M."/>
            <person name="Quesneville H."/>
            <person name="Ram K.R."/>
            <person name="Rand D."/>
            <person name="Rasmussen M.D."/>
            <person name="Reed L.K."/>
            <person name="Reenan R."/>
            <person name="Reily A."/>
            <person name="Remington K.A."/>
            <person name="Rieger T.T."/>
            <person name="Ritchie M.G."/>
            <person name="Robin C."/>
            <person name="Rogers Y.H."/>
            <person name="Rohde C."/>
            <person name="Rozas J."/>
            <person name="Rubenfield M.J."/>
            <person name="Ruiz A."/>
            <person name="Russo S."/>
            <person name="Salzberg S.L."/>
            <person name="Sanchez-Gracia A."/>
            <person name="Saranga D.J."/>
            <person name="Sato H."/>
            <person name="Schaeffer S.W."/>
            <person name="Schatz M.C."/>
            <person name="Schlenke T."/>
            <person name="Schwartz R."/>
            <person name="Segarra C."/>
            <person name="Singh R.S."/>
            <person name="Sirot L."/>
            <person name="Sirota M."/>
            <person name="Sisneros N.B."/>
            <person name="Smith C.D."/>
            <person name="Smith T.F."/>
            <person name="Spieth J."/>
            <person name="Stage D.E."/>
            <person name="Stark A."/>
            <person name="Stephan W."/>
            <person name="Strausberg R.L."/>
            <person name="Strempel S."/>
            <person name="Sturgill D."/>
            <person name="Sutton G."/>
            <person name="Sutton G.G."/>
            <person name="Tao W."/>
            <person name="Teichmann S."/>
            <person name="Tobari Y.N."/>
            <person name="Tomimura Y."/>
            <person name="Tsolas J.M."/>
            <person name="Valente V.L."/>
            <person name="Venter E."/>
            <person name="Venter J.C."/>
            <person name="Vicario S."/>
            <person name="Vieira F.G."/>
            <person name="Vilella A.J."/>
            <person name="Villasante A."/>
            <person name="Walenz B."/>
            <person name="Wang J."/>
            <person name="Wasserman M."/>
            <person name="Watts T."/>
            <person name="Wilson D."/>
            <person name="Wilson R.K."/>
            <person name="Wing R.A."/>
            <person name="Wolfner M.F."/>
            <person name="Wong A."/>
            <person name="Wong G.K."/>
            <person name="Wu C.I."/>
            <person name="Wu G."/>
            <person name="Yamamoto D."/>
            <person name="Yang H.P."/>
            <person name="Yang S.P."/>
            <person name="Yorke J.A."/>
            <person name="Yoshida K."/>
            <person name="Zdobnov E."/>
            <person name="Zhang P."/>
            <person name="Zhang Y."/>
            <person name="Zimin A.V."/>
            <person name="Baldwin J."/>
            <person name="Abdouelleil A."/>
            <person name="Abdulkadir J."/>
            <person name="Abebe A."/>
            <person name="Abera B."/>
            <person name="Abreu J."/>
            <person name="Acer S.C."/>
            <person name="Aftuck L."/>
            <person name="Alexander A."/>
            <person name="An P."/>
            <person name="Anderson E."/>
            <person name="Anderson S."/>
            <person name="Arachi H."/>
            <person name="Azer M."/>
            <person name="Bachantsang P."/>
            <person name="Barry A."/>
            <person name="Bayul T."/>
            <person name="Berlin A."/>
            <person name="Bessette D."/>
            <person name="Bloom T."/>
            <person name="Blye J."/>
            <person name="Boguslavskiy L."/>
            <person name="Bonnet C."/>
            <person name="Boukhgalter B."/>
            <person name="Bourzgui I."/>
            <person name="Brown A."/>
            <person name="Cahill P."/>
            <person name="Channer S."/>
            <person name="Cheshatsang Y."/>
            <person name="Chuda L."/>
            <person name="Citroen M."/>
            <person name="Collymore A."/>
            <person name="Cooke P."/>
            <person name="Costello M."/>
            <person name="D'Aco K."/>
            <person name="Daza R."/>
            <person name="De Haan G."/>
            <person name="DeGray S."/>
            <person name="DeMaso C."/>
            <person name="Dhargay N."/>
            <person name="Dooley K."/>
            <person name="Dooley E."/>
            <person name="Doricent M."/>
            <person name="Dorje P."/>
            <person name="Dorjee K."/>
            <person name="Dupes A."/>
            <person name="Elong R."/>
            <person name="Falk J."/>
            <person name="Farina A."/>
            <person name="Faro S."/>
            <person name="Ferguson D."/>
            <person name="Fisher S."/>
            <person name="Foley C.D."/>
            <person name="Franke A."/>
            <person name="Friedrich D."/>
            <person name="Gadbois L."/>
            <person name="Gearin G."/>
            <person name="Gearin C.R."/>
            <person name="Giannoukos G."/>
            <person name="Goode T."/>
            <person name="Graham J."/>
            <person name="Grandbois E."/>
            <person name="Grewal S."/>
            <person name="Gyaltsen K."/>
            <person name="Hafez N."/>
            <person name="Hagos B."/>
            <person name="Hall J."/>
            <person name="Henson C."/>
            <person name="Hollinger A."/>
            <person name="Honan T."/>
            <person name="Huard M.D."/>
            <person name="Hughes L."/>
            <person name="Hurhula B."/>
            <person name="Husby M.E."/>
            <person name="Kamat A."/>
            <person name="Kanga B."/>
            <person name="Kashin S."/>
            <person name="Khazanovich D."/>
            <person name="Kisner P."/>
            <person name="Lance K."/>
            <person name="Lara M."/>
            <person name="Lee W."/>
            <person name="Lennon N."/>
            <person name="Letendre F."/>
            <person name="LeVine R."/>
            <person name="Lipovsky A."/>
            <person name="Liu X."/>
            <person name="Liu J."/>
            <person name="Liu S."/>
            <person name="Lokyitsang T."/>
            <person name="Lokyitsang Y."/>
            <person name="Lubonja R."/>
            <person name="Lui A."/>
            <person name="MacDonald P."/>
            <person name="Magnisalis V."/>
            <person name="Maru K."/>
            <person name="Matthews C."/>
            <person name="McCusker W."/>
            <person name="McDonough S."/>
            <person name="Mehta T."/>
            <person name="Meldrim J."/>
            <person name="Meneus L."/>
            <person name="Mihai O."/>
            <person name="Mihalev A."/>
            <person name="Mihova T."/>
            <person name="Mittelman R."/>
            <person name="Mlenga V."/>
            <person name="Montmayeur A."/>
            <person name="Mulrain L."/>
            <person name="Navidi A."/>
            <person name="Naylor J."/>
            <person name="Negash T."/>
            <person name="Nguyen T."/>
            <person name="Nguyen N."/>
            <person name="Nicol R."/>
            <person name="Norbu C."/>
            <person name="Norbu N."/>
            <person name="Novod N."/>
            <person name="O'Neill B."/>
            <person name="Osman S."/>
            <person name="Markiewicz E."/>
            <person name="Oyono O.L."/>
            <person name="Patti C."/>
            <person name="Phunkhang P."/>
            <person name="Pierre F."/>
            <person name="Priest M."/>
            <person name="Raghuraman S."/>
            <person name="Rege F."/>
            <person name="Reyes R."/>
            <person name="Rise C."/>
            <person name="Rogov P."/>
            <person name="Ross K."/>
            <person name="Ryan E."/>
            <person name="Settipalli S."/>
            <person name="Shea T."/>
            <person name="Sherpa N."/>
            <person name="Shi L."/>
            <person name="Shih D."/>
            <person name="Sparrow T."/>
            <person name="Spaulding J."/>
            <person name="Stalker J."/>
            <person name="Stange-Thomann N."/>
            <person name="Stavropoulos S."/>
            <person name="Stone C."/>
            <person name="Strader C."/>
            <person name="Tesfaye S."/>
            <person name="Thomson T."/>
            <person name="Thoulutsang Y."/>
            <person name="Thoulutsang D."/>
            <person name="Topham K."/>
            <person name="Topping I."/>
            <person name="Tsamla T."/>
            <person name="Vassiliev H."/>
            <person name="Vo A."/>
            <person name="Wangchuk T."/>
            <person name="Wangdi T."/>
            <person name="Weiand M."/>
            <person name="Wilkinson J."/>
            <person name="Wilson A."/>
            <person name="Yadav S."/>
            <person name="Young G."/>
            <person name="Yu Q."/>
            <person name="Zembek L."/>
            <person name="Zhong D."/>
            <person name="Zimmer A."/>
            <person name="Zwirko Z."/>
            <person name="Jaffe D.B."/>
            <person name="Alvarez P."/>
            <person name="Brockman W."/>
            <person name="Butler J."/>
            <person name="Chin C."/>
            <person name="Gnerre S."/>
            <person name="Grabherr M."/>
            <person name="Kleber M."/>
            <person name="Mauceli E."/>
            <person name="MacCallum I."/>
        </authorList>
    </citation>
    <scope>NUCLEOTIDE SEQUENCE [LARGE SCALE GENOMIC DNA]</scope>
    <source>
        <strain evidence="2 3">TSC#14021-0224.01</strain>
    </source>
</reference>
<feature type="region of interest" description="Disordered" evidence="1">
    <location>
        <begin position="54"/>
        <end position="110"/>
    </location>
</feature>
<proteinExistence type="predicted"/>
<keyword evidence="3" id="KW-1185">Reference proteome</keyword>
<name>B3P2W6_DROER</name>
<reference evidence="2 3" key="2">
    <citation type="journal article" date="2008" name="Bioinformatics">
        <title>Assembly reconciliation.</title>
        <authorList>
            <person name="Zimin A.V."/>
            <person name="Smith D.R."/>
            <person name="Sutton G."/>
            <person name="Yorke J.A."/>
        </authorList>
    </citation>
    <scope>NUCLEOTIDE SEQUENCE [LARGE SCALE GENOMIC DNA]</scope>
    <source>
        <strain evidence="2 3">TSC#14021-0224.01</strain>
    </source>
</reference>
<dbReference type="AlphaFoldDB" id="B3P2W6"/>
<dbReference type="Proteomes" id="UP000008711">
    <property type="component" value="Unassembled WGS sequence"/>
</dbReference>
<dbReference type="HOGENOM" id="CLU_2173566_0_0_1"/>